<dbReference type="OrthoDB" id="408631at2759"/>
<dbReference type="InterPro" id="IPR029058">
    <property type="entry name" value="AB_hydrolase_fold"/>
</dbReference>
<dbReference type="Proteomes" id="UP000541558">
    <property type="component" value="Unassembled WGS sequence"/>
</dbReference>
<evidence type="ECO:0000259" key="4">
    <source>
        <dbReference type="Pfam" id="PF00135"/>
    </source>
</evidence>
<proteinExistence type="inferred from homology"/>
<sequence length="542" mass="59124">MRTRDSLILLAFSPLVVLAAPNVTLDNSTVTGVENGTLHKFLGIPYAESPVEDLRFRLPVNITSYNQSFDATNYGFTCIAQNSTPSSDFVKAVGNLASFFFGDDNTPKTPQSEDCLTLNVIRPSNTTDIGSLPVVVYVYGGGFEYGSSISYDKMGTTIVGRSLELGKPVIYVSTNYRLNAFGFIASQEVLTNGVANIGLQDQRSALQWVKTFIGAFGGNSSRVTLWGESAGAIATSLQMLAYDGNTGDLFQSAFMQSGAPIPVGNMTEGQVYYDKLVQDAGCGGANDTLACLRSAPLGNLTSAIGYSPGIWSYQSLVLAWTPHADGAFLTDNPQRLVENDKVAKIPMVSGNCDDEGTLFALSSLNVTSDDEFQDYVKTIWLPNATDDQLAPLFDAYPDDREDGSPFNTSIANAITSQFKRIAAFEGDSVFQAPRRYFLQQRVGKQPIWSYLSKRLKYLPVLGSFHSSDQYLDLLNDYVIYFTNNLDPNTGSGTEWPQYTSDAPQMYTFHAIETDSSDNSLTTDDYRTEGISILTNLSLAYPI</sequence>
<dbReference type="EC" id="3.1.1.-" evidence="3"/>
<feature type="domain" description="Carboxylesterase type B" evidence="4">
    <location>
        <begin position="21"/>
        <end position="468"/>
    </location>
</feature>
<feature type="signal peptide" evidence="3">
    <location>
        <begin position="1"/>
        <end position="19"/>
    </location>
</feature>
<protein>
    <recommendedName>
        <fullName evidence="3">Carboxylic ester hydrolase</fullName>
        <ecNumber evidence="3">3.1.1.-</ecNumber>
    </recommendedName>
</protein>
<comment type="caution">
    <text evidence="5">The sequence shown here is derived from an EMBL/GenBank/DDBJ whole genome shotgun (WGS) entry which is preliminary data.</text>
</comment>
<evidence type="ECO:0000256" key="3">
    <source>
        <dbReference type="RuleBase" id="RU361235"/>
    </source>
</evidence>
<keyword evidence="2 3" id="KW-0378">Hydrolase</keyword>
<gene>
    <name evidence="5" type="ORF">D9611_005208</name>
</gene>
<dbReference type="InterPro" id="IPR002018">
    <property type="entry name" value="CarbesteraseB"/>
</dbReference>
<dbReference type="InterPro" id="IPR019826">
    <property type="entry name" value="Carboxylesterase_B_AS"/>
</dbReference>
<dbReference type="EMBL" id="JAACJK010000110">
    <property type="protein sequence ID" value="KAF5332574.1"/>
    <property type="molecule type" value="Genomic_DNA"/>
</dbReference>
<dbReference type="GO" id="GO:0052689">
    <property type="term" value="F:carboxylic ester hydrolase activity"/>
    <property type="evidence" value="ECO:0007669"/>
    <property type="project" value="TreeGrafter"/>
</dbReference>
<evidence type="ECO:0000313" key="6">
    <source>
        <dbReference type="Proteomes" id="UP000541558"/>
    </source>
</evidence>
<dbReference type="InterPro" id="IPR050654">
    <property type="entry name" value="AChE-related_enzymes"/>
</dbReference>
<dbReference type="PROSITE" id="PS00941">
    <property type="entry name" value="CARBOXYLESTERASE_B_2"/>
    <property type="match status" value="1"/>
</dbReference>
<dbReference type="SUPFAM" id="SSF53474">
    <property type="entry name" value="alpha/beta-Hydrolases"/>
    <property type="match status" value="1"/>
</dbReference>
<dbReference type="Gene3D" id="3.40.50.1820">
    <property type="entry name" value="alpha/beta hydrolase"/>
    <property type="match status" value="1"/>
</dbReference>
<feature type="chain" id="PRO_5034577793" description="Carboxylic ester hydrolase" evidence="3">
    <location>
        <begin position="20"/>
        <end position="542"/>
    </location>
</feature>
<accession>A0A8H5C0F7</accession>
<dbReference type="Pfam" id="PF00135">
    <property type="entry name" value="COesterase"/>
    <property type="match status" value="1"/>
</dbReference>
<comment type="similarity">
    <text evidence="1 3">Belongs to the type-B carboxylesterase/lipase family.</text>
</comment>
<dbReference type="PROSITE" id="PS00122">
    <property type="entry name" value="CARBOXYLESTERASE_B_1"/>
    <property type="match status" value="1"/>
</dbReference>
<name>A0A8H5C0F7_9AGAR</name>
<evidence type="ECO:0000256" key="1">
    <source>
        <dbReference type="ARBA" id="ARBA00005964"/>
    </source>
</evidence>
<reference evidence="5 6" key="1">
    <citation type="journal article" date="2020" name="ISME J.">
        <title>Uncovering the hidden diversity of litter-decomposition mechanisms in mushroom-forming fungi.</title>
        <authorList>
            <person name="Floudas D."/>
            <person name="Bentzer J."/>
            <person name="Ahren D."/>
            <person name="Johansson T."/>
            <person name="Persson P."/>
            <person name="Tunlid A."/>
        </authorList>
    </citation>
    <scope>NUCLEOTIDE SEQUENCE [LARGE SCALE GENOMIC DNA]</scope>
    <source>
        <strain evidence="5 6">CBS 175.51</strain>
    </source>
</reference>
<keyword evidence="6" id="KW-1185">Reference proteome</keyword>
<dbReference type="PANTHER" id="PTHR43918:SF4">
    <property type="entry name" value="CARBOXYLIC ESTER HYDROLASE"/>
    <property type="match status" value="1"/>
</dbReference>
<dbReference type="PANTHER" id="PTHR43918">
    <property type="entry name" value="ACETYLCHOLINESTERASE"/>
    <property type="match status" value="1"/>
</dbReference>
<dbReference type="AlphaFoldDB" id="A0A8H5C0F7"/>
<keyword evidence="3" id="KW-0732">Signal</keyword>
<evidence type="ECO:0000313" key="5">
    <source>
        <dbReference type="EMBL" id="KAF5332574.1"/>
    </source>
</evidence>
<evidence type="ECO:0000256" key="2">
    <source>
        <dbReference type="ARBA" id="ARBA00022801"/>
    </source>
</evidence>
<dbReference type="InterPro" id="IPR019819">
    <property type="entry name" value="Carboxylesterase_B_CS"/>
</dbReference>
<organism evidence="5 6">
    <name type="scientific">Ephemerocybe angulata</name>
    <dbReference type="NCBI Taxonomy" id="980116"/>
    <lineage>
        <taxon>Eukaryota</taxon>
        <taxon>Fungi</taxon>
        <taxon>Dikarya</taxon>
        <taxon>Basidiomycota</taxon>
        <taxon>Agaricomycotina</taxon>
        <taxon>Agaricomycetes</taxon>
        <taxon>Agaricomycetidae</taxon>
        <taxon>Agaricales</taxon>
        <taxon>Agaricineae</taxon>
        <taxon>Psathyrellaceae</taxon>
        <taxon>Ephemerocybe</taxon>
    </lineage>
</organism>